<keyword evidence="3" id="KW-1185">Reference proteome</keyword>
<proteinExistence type="predicted"/>
<evidence type="ECO:0000313" key="2">
    <source>
        <dbReference type="EMBL" id="KAK6357053.1"/>
    </source>
</evidence>
<gene>
    <name evidence="2" type="ORF">TWF718_001382</name>
</gene>
<feature type="compositionally biased region" description="Polar residues" evidence="1">
    <location>
        <begin position="405"/>
        <end position="421"/>
    </location>
</feature>
<sequence>MATRTRARGIPLPTELVDLIIQLLPSRRDIWSLCLVCRKLNLVATSHLYKTVILELPDDVSIAPSWKKARYLLLNPQHSKAHLVRELGIVTESQKDRLFANLGNYKKSECASMANELLTSFVRHLKIGQLRTFIWRCNFAMSPALLGLLALCHPQIQYLYLQNISIKPELREWTKSVIKMFSSLKGFSWHGICYPDEVKMAFDILKASAPSLETFGITIDPLRALYGLGSEPVVHYDANGNRYLLPNHSSRTKRIFEDHDDSLRLQDISFPSLVEYQTSGTDLFLHKSLPLSQIQRLCLTEAVDKENLENLLLSFSGLVEINVVYQLSPPSVAAITHHGETLRILSVCSSDDRYNSQTTWSTTNLKKLGSKCPNIVELGMHMPQLHEAESRRGRSRNSRGTTRGQSQSQAGTITHGAHSTSTTIPTVFPRHLFQNLELLYISTPDPRYHSNSLFRSNNSIDPPFGKRTLRDIVECLNGYGFCGLYAGGPAPSRKLKVVTLGVGKLEVNAGLNLNPMILKTVYPFPTGDVVTLSPYDMRALQGDGDLAGWKLLRRYPSLIPTKGL</sequence>
<comment type="caution">
    <text evidence="2">The sequence shown here is derived from an EMBL/GenBank/DDBJ whole genome shotgun (WGS) entry which is preliminary data.</text>
</comment>
<accession>A0AAN8MYR6</accession>
<organism evidence="2 3">
    <name type="scientific">Orbilia javanica</name>
    <dbReference type="NCBI Taxonomy" id="47235"/>
    <lineage>
        <taxon>Eukaryota</taxon>
        <taxon>Fungi</taxon>
        <taxon>Dikarya</taxon>
        <taxon>Ascomycota</taxon>
        <taxon>Pezizomycotina</taxon>
        <taxon>Orbiliomycetes</taxon>
        <taxon>Orbiliales</taxon>
        <taxon>Orbiliaceae</taxon>
        <taxon>Orbilia</taxon>
    </lineage>
</organism>
<dbReference type="Proteomes" id="UP001313282">
    <property type="component" value="Unassembled WGS sequence"/>
</dbReference>
<reference evidence="2 3" key="1">
    <citation type="submission" date="2019-10" db="EMBL/GenBank/DDBJ databases">
        <authorList>
            <person name="Palmer J.M."/>
        </authorList>
    </citation>
    <scope>NUCLEOTIDE SEQUENCE [LARGE SCALE GENOMIC DNA]</scope>
    <source>
        <strain evidence="2 3">TWF718</strain>
    </source>
</reference>
<dbReference type="EMBL" id="JAVHNR010000001">
    <property type="protein sequence ID" value="KAK6357053.1"/>
    <property type="molecule type" value="Genomic_DNA"/>
</dbReference>
<evidence type="ECO:0000256" key="1">
    <source>
        <dbReference type="SAM" id="MobiDB-lite"/>
    </source>
</evidence>
<feature type="region of interest" description="Disordered" evidence="1">
    <location>
        <begin position="383"/>
        <end position="421"/>
    </location>
</feature>
<dbReference type="Gene3D" id="3.80.10.10">
    <property type="entry name" value="Ribonuclease Inhibitor"/>
    <property type="match status" value="1"/>
</dbReference>
<dbReference type="InterPro" id="IPR032675">
    <property type="entry name" value="LRR_dom_sf"/>
</dbReference>
<protein>
    <recommendedName>
        <fullName evidence="4">F-box domain-containing protein</fullName>
    </recommendedName>
</protein>
<dbReference type="CDD" id="cd09917">
    <property type="entry name" value="F-box_SF"/>
    <property type="match status" value="1"/>
</dbReference>
<evidence type="ECO:0000313" key="3">
    <source>
        <dbReference type="Proteomes" id="UP001313282"/>
    </source>
</evidence>
<name>A0AAN8MYR6_9PEZI</name>
<dbReference type="AlphaFoldDB" id="A0AAN8MYR6"/>
<evidence type="ECO:0008006" key="4">
    <source>
        <dbReference type="Google" id="ProtNLM"/>
    </source>
</evidence>